<feature type="modified residue" description="4-aspartylphosphate" evidence="6">
    <location>
        <position position="54"/>
    </location>
</feature>
<keyword evidence="3" id="KW-0238">DNA-binding</keyword>
<accession>A0A6I3Q561</accession>
<keyword evidence="6" id="KW-0597">Phosphoprotein</keyword>
<dbReference type="PROSITE" id="PS50110">
    <property type="entry name" value="RESPONSE_REGULATORY"/>
    <property type="match status" value="1"/>
</dbReference>
<dbReference type="SUPFAM" id="SSF46689">
    <property type="entry name" value="Homeodomain-like"/>
    <property type="match status" value="2"/>
</dbReference>
<organism evidence="7 8">
    <name type="scientific">Ruthenibacterium lactatiformans</name>
    <dbReference type="NCBI Taxonomy" id="1550024"/>
    <lineage>
        <taxon>Bacteria</taxon>
        <taxon>Bacillati</taxon>
        <taxon>Bacillota</taxon>
        <taxon>Clostridia</taxon>
        <taxon>Eubacteriales</taxon>
        <taxon>Oscillospiraceae</taxon>
        <taxon>Ruthenibacterium</taxon>
    </lineage>
</organism>
<dbReference type="SUPFAM" id="SSF52172">
    <property type="entry name" value="CheY-like"/>
    <property type="match status" value="1"/>
</dbReference>
<comment type="function">
    <text evidence="5">May play the central regulatory role in sporulation. It may be an element of the effector pathway responsible for the activation of sporulation genes in response to nutritional stress. Spo0A may act in concert with spo0H (a sigma factor) to control the expression of some genes that are critical to the sporulation process.</text>
</comment>
<dbReference type="SMART" id="SM00448">
    <property type="entry name" value="REC"/>
    <property type="match status" value="1"/>
</dbReference>
<dbReference type="Pfam" id="PF00072">
    <property type="entry name" value="Response_reg"/>
    <property type="match status" value="1"/>
</dbReference>
<dbReference type="Pfam" id="PF12833">
    <property type="entry name" value="HTH_18"/>
    <property type="match status" value="1"/>
</dbReference>
<evidence type="ECO:0000256" key="4">
    <source>
        <dbReference type="ARBA" id="ARBA00023163"/>
    </source>
</evidence>
<dbReference type="InterPro" id="IPR001789">
    <property type="entry name" value="Sig_transdc_resp-reg_receiver"/>
</dbReference>
<dbReference type="GO" id="GO:0043565">
    <property type="term" value="F:sequence-specific DNA binding"/>
    <property type="evidence" value="ECO:0007669"/>
    <property type="project" value="InterPro"/>
</dbReference>
<evidence type="ECO:0000256" key="5">
    <source>
        <dbReference type="ARBA" id="ARBA00024867"/>
    </source>
</evidence>
<dbReference type="Gene3D" id="1.10.10.60">
    <property type="entry name" value="Homeodomain-like"/>
    <property type="match status" value="2"/>
</dbReference>
<dbReference type="InterPro" id="IPR009057">
    <property type="entry name" value="Homeodomain-like_sf"/>
</dbReference>
<evidence type="ECO:0000313" key="7">
    <source>
        <dbReference type="EMBL" id="MTS51702.1"/>
    </source>
</evidence>
<dbReference type="Proteomes" id="UP000449193">
    <property type="component" value="Unassembled WGS sequence"/>
</dbReference>
<dbReference type="PANTHER" id="PTHR43280">
    <property type="entry name" value="ARAC-FAMILY TRANSCRIPTIONAL REGULATOR"/>
    <property type="match status" value="1"/>
</dbReference>
<evidence type="ECO:0000313" key="8">
    <source>
        <dbReference type="Proteomes" id="UP000449193"/>
    </source>
</evidence>
<name>A0A6I3Q561_9FIRM</name>
<dbReference type="Gene3D" id="3.40.50.2300">
    <property type="match status" value="1"/>
</dbReference>
<dbReference type="EMBL" id="WMZR01000010">
    <property type="protein sequence ID" value="MTS51702.1"/>
    <property type="molecule type" value="Genomic_DNA"/>
</dbReference>
<reference evidence="7 8" key="1">
    <citation type="journal article" date="2019" name="Nat. Med.">
        <title>A library of human gut bacterial isolates paired with longitudinal multiomics data enables mechanistic microbiome research.</title>
        <authorList>
            <person name="Poyet M."/>
            <person name="Groussin M."/>
            <person name="Gibbons S.M."/>
            <person name="Avila-Pacheco J."/>
            <person name="Jiang X."/>
            <person name="Kearney S.M."/>
            <person name="Perrotta A.R."/>
            <person name="Berdy B."/>
            <person name="Zhao S."/>
            <person name="Lieberman T.D."/>
            <person name="Swanson P.K."/>
            <person name="Smith M."/>
            <person name="Roesemann S."/>
            <person name="Alexander J.E."/>
            <person name="Rich S.A."/>
            <person name="Livny J."/>
            <person name="Vlamakis H."/>
            <person name="Clish C."/>
            <person name="Bullock K."/>
            <person name="Deik A."/>
            <person name="Scott J."/>
            <person name="Pierce K.A."/>
            <person name="Xavier R.J."/>
            <person name="Alm E.J."/>
        </authorList>
    </citation>
    <scope>NUCLEOTIDE SEQUENCE [LARGE SCALE GENOMIC DNA]</scope>
    <source>
        <strain evidence="7 8">BIOML-A7</strain>
    </source>
</reference>
<dbReference type="CDD" id="cd17536">
    <property type="entry name" value="REC_YesN-like"/>
    <property type="match status" value="1"/>
</dbReference>
<evidence type="ECO:0000256" key="2">
    <source>
        <dbReference type="ARBA" id="ARBA00023015"/>
    </source>
</evidence>
<dbReference type="PROSITE" id="PS01124">
    <property type="entry name" value="HTH_ARAC_FAMILY_2"/>
    <property type="match status" value="1"/>
</dbReference>
<comment type="caution">
    <text evidence="7">The sequence shown here is derived from an EMBL/GenBank/DDBJ whole genome shotgun (WGS) entry which is preliminary data.</text>
</comment>
<dbReference type="InterPro" id="IPR011006">
    <property type="entry name" value="CheY-like_superfamily"/>
</dbReference>
<dbReference type="RefSeq" id="WP_155201273.1">
    <property type="nucleotide sequence ID" value="NZ_WMZL01000008.1"/>
</dbReference>
<dbReference type="InterPro" id="IPR018062">
    <property type="entry name" value="HTH_AraC-typ_CS"/>
</dbReference>
<dbReference type="SMART" id="SM00342">
    <property type="entry name" value="HTH_ARAC"/>
    <property type="match status" value="1"/>
</dbReference>
<dbReference type="InterPro" id="IPR018060">
    <property type="entry name" value="HTH_AraC"/>
</dbReference>
<protein>
    <recommendedName>
        <fullName evidence="1">Stage 0 sporulation protein A homolog</fullName>
    </recommendedName>
</protein>
<dbReference type="AlphaFoldDB" id="A0A6I3Q561"/>
<dbReference type="GO" id="GO:0000160">
    <property type="term" value="P:phosphorelay signal transduction system"/>
    <property type="evidence" value="ECO:0007669"/>
    <property type="project" value="InterPro"/>
</dbReference>
<dbReference type="GO" id="GO:0003700">
    <property type="term" value="F:DNA-binding transcription factor activity"/>
    <property type="evidence" value="ECO:0007669"/>
    <property type="project" value="InterPro"/>
</dbReference>
<evidence type="ECO:0000256" key="1">
    <source>
        <dbReference type="ARBA" id="ARBA00018672"/>
    </source>
</evidence>
<proteinExistence type="predicted"/>
<keyword evidence="4" id="KW-0804">Transcription</keyword>
<sequence>MKLLIVDDQMSVVEGLKKGVNWKAIGFSEVDTAYNAVDARASLRRRPADVMLCDIEMPMENGLELLAWMREQGMETRCIFLTAHAKFNYAQEAVRLGGFDYIIQPAPYSEIGRAVAKAAEDVLSGREQAQLQQMGKAFHQQEPAIAANVLRGFLRRQPNGRDVTTLEKLGILPMRSKAGYVALLHVMRWEEGEDPWVGPLLGVAIGNIAKEMFEPHGELSALSFMEESSFALLLQNTEGEEMPLESVTRQLMFLKSACEQYFHCSLACYLDGPIPVADAPARWEKLKVMRDDNVSLRPGVFQLEEKPRVPHTFRVLQIRGWCSLLKEGYPEAMENEGMALLDKLVENHQLDAATLRAFYQDFLQMVYFTLEGSEDKLHEMFRSPEDLELYRNGMKSVDNMKKLLHHVAENFAVPVPASDQKAVVDKVRRYIGEHLENELRRDELAEYVHLNPDYLTRIFKKETGCTIKEYVIRQKLEEAKMLLRTTSLPISFIAAKVGYCNFSHFSYAYKKVLGITPQEERQGTDKG</sequence>
<dbReference type="PROSITE" id="PS00041">
    <property type="entry name" value="HTH_ARAC_FAMILY_1"/>
    <property type="match status" value="1"/>
</dbReference>
<gene>
    <name evidence="7" type="ORF">GMD52_09135</name>
</gene>
<evidence type="ECO:0000256" key="3">
    <source>
        <dbReference type="ARBA" id="ARBA00023125"/>
    </source>
</evidence>
<keyword evidence="2" id="KW-0805">Transcription regulation</keyword>
<dbReference type="PANTHER" id="PTHR43280:SF2">
    <property type="entry name" value="HTH-TYPE TRANSCRIPTIONAL REGULATOR EXSA"/>
    <property type="match status" value="1"/>
</dbReference>
<evidence type="ECO:0000256" key="6">
    <source>
        <dbReference type="PROSITE-ProRule" id="PRU00169"/>
    </source>
</evidence>